<sequence length="96" mass="11355">MYQIKAPSSCPTCGTVYRILTATYQRTLQDKPIHGKQTFLHADLYKYSCMNPSCSRRIFKEPLYFARLFQIRTDAFSIFILGIAIFFSNKYMIDWY</sequence>
<dbReference type="AlphaFoldDB" id="A0A553SDQ7"/>
<reference evidence="1 2" key="1">
    <citation type="submission" date="2017-10" db="EMBL/GenBank/DDBJ databases">
        <title>FDA dAtabase for Regulatory Grade micrObial Sequences (FDA-ARGOS): Supporting development and validation of Infectious Disease Dx tests.</title>
        <authorList>
            <person name="Campos J."/>
            <person name="Goldberg B."/>
            <person name="Tallon L.J."/>
            <person name="Sadzewicz L."/>
            <person name="Sengamalay N."/>
            <person name="Ott S."/>
            <person name="Godinez A."/>
            <person name="Nagaraj S."/>
            <person name="Vyas G."/>
            <person name="Aluvathingal J."/>
            <person name="Nadendla S."/>
            <person name="Geyer C."/>
            <person name="Nandy P."/>
            <person name="Hobson J."/>
            <person name="Sichtig H."/>
        </authorList>
    </citation>
    <scope>NUCLEOTIDE SEQUENCE [LARGE SCALE GENOMIC DNA]</scope>
    <source>
        <strain evidence="1 2">FDAARGOS_185</strain>
    </source>
</reference>
<name>A0A553SDQ7_ENTAV</name>
<proteinExistence type="predicted"/>
<dbReference type="RefSeq" id="WP_082158205.1">
    <property type="nucleotide sequence ID" value="NZ_CABGUH010000001.1"/>
</dbReference>
<gene>
    <name evidence="1" type="ORF">AUF17_13910</name>
</gene>
<accession>A0A553SDQ7</accession>
<dbReference type="InterPro" id="IPR029261">
    <property type="entry name" value="Transposase_Znf"/>
</dbReference>
<dbReference type="EMBL" id="PDXQ01000001">
    <property type="protein sequence ID" value="TRZ35107.1"/>
    <property type="molecule type" value="Genomic_DNA"/>
</dbReference>
<dbReference type="Pfam" id="PF14690">
    <property type="entry name" value="Zn_ribbon_ISL3"/>
    <property type="match status" value="1"/>
</dbReference>
<dbReference type="GeneID" id="96991773"/>
<evidence type="ECO:0000313" key="1">
    <source>
        <dbReference type="EMBL" id="TRZ35107.1"/>
    </source>
</evidence>
<organism evidence="1 2">
    <name type="scientific">Enterococcus avium</name>
    <name type="common">Streptococcus avium</name>
    <dbReference type="NCBI Taxonomy" id="33945"/>
    <lineage>
        <taxon>Bacteria</taxon>
        <taxon>Bacillati</taxon>
        <taxon>Bacillota</taxon>
        <taxon>Bacilli</taxon>
        <taxon>Lactobacillales</taxon>
        <taxon>Enterococcaceae</taxon>
        <taxon>Enterococcus</taxon>
    </lineage>
</organism>
<comment type="caution">
    <text evidence="1">The sequence shown here is derived from an EMBL/GenBank/DDBJ whole genome shotgun (WGS) entry which is preliminary data.</text>
</comment>
<dbReference type="Proteomes" id="UP000316316">
    <property type="component" value="Unassembled WGS sequence"/>
</dbReference>
<protein>
    <submittedName>
        <fullName evidence="1">Uncharacterized protein</fullName>
    </submittedName>
</protein>
<evidence type="ECO:0000313" key="2">
    <source>
        <dbReference type="Proteomes" id="UP000316316"/>
    </source>
</evidence>